<dbReference type="GeneID" id="79712941"/>
<keyword evidence="2" id="KW-1185">Reference proteome</keyword>
<evidence type="ECO:0000313" key="2">
    <source>
        <dbReference type="Proteomes" id="UP000332081"/>
    </source>
</evidence>
<dbReference type="Proteomes" id="UP000332081">
    <property type="component" value="Segment"/>
</dbReference>
<dbReference type="EMBL" id="LC507823">
    <property type="protein sequence ID" value="BBO65970.1"/>
    <property type="molecule type" value="Genomic_DNA"/>
</dbReference>
<evidence type="ECO:0000313" key="1">
    <source>
        <dbReference type="EMBL" id="BBO65970.1"/>
    </source>
</evidence>
<name>A0A5K7YH61_9CAUD</name>
<accession>A0A5K7YH61</accession>
<protein>
    <submittedName>
        <fullName evidence="1">Uncharacterized protein</fullName>
    </submittedName>
</protein>
<dbReference type="KEGG" id="vg:79712941"/>
<organism evidence="1 2">
    <name type="scientific">Salmonella phage vB_StyS-sam</name>
    <dbReference type="NCBI Taxonomy" id="2664131"/>
    <lineage>
        <taxon>Viruses</taxon>
        <taxon>Duplodnaviria</taxon>
        <taxon>Heunggongvirae</taxon>
        <taxon>Uroviricota</taxon>
        <taxon>Caudoviricetes</taxon>
        <taxon>Sarkviridae</taxon>
        <taxon>Guernseyvirinae</taxon>
        <taxon>Jerseyvirus</taxon>
        <taxon>Jerseyvirus vsam</taxon>
    </lineage>
</organism>
<dbReference type="RefSeq" id="YP_010746208.1">
    <property type="nucleotide sequence ID" value="NC_073177.1"/>
</dbReference>
<sequence length="110" mass="11095">MITSGLPRSAIVDICPAARLPPCSRAERILPTFAKPAATAAAAATGARYGPTTGMAAVDLYASTADVYVAIVACAMANALYAVDASPSADPMLLAILPKAAAVAFARSRE</sequence>
<reference evidence="1 2" key="1">
    <citation type="submission" date="2019-11" db="EMBL/GenBank/DDBJ databases">
        <title>Analysis of Salmonella phage vB_StyS-sam.</title>
        <authorList>
            <person name="Sabzali S."/>
            <person name="Bouzari M."/>
        </authorList>
    </citation>
    <scope>NUCLEOTIDE SEQUENCE [LARGE SCALE GENOMIC DNA]</scope>
</reference>
<proteinExistence type="predicted"/>